<dbReference type="InterPro" id="IPR045175">
    <property type="entry name" value="M28_fam"/>
</dbReference>
<dbReference type="SUPFAM" id="SSF53187">
    <property type="entry name" value="Zn-dependent exopeptidases"/>
    <property type="match status" value="1"/>
</dbReference>
<dbReference type="PANTHER" id="PTHR12147">
    <property type="entry name" value="METALLOPEPTIDASE M28 FAMILY MEMBER"/>
    <property type="match status" value="1"/>
</dbReference>
<keyword evidence="1" id="KW-0732">Signal</keyword>
<reference evidence="3 4" key="1">
    <citation type="submission" date="2019-06" db="EMBL/GenBank/DDBJ databases">
        <authorList>
            <person name="Lee I."/>
            <person name="Jang G.I."/>
            <person name="Hwang C.Y."/>
        </authorList>
    </citation>
    <scope>NUCLEOTIDE SEQUENCE [LARGE SCALE GENOMIC DNA]</scope>
    <source>
        <strain evidence="3 4">PAMC 28131</strain>
    </source>
</reference>
<proteinExistence type="predicted"/>
<name>A0A501XMC1_9SPHN</name>
<dbReference type="GO" id="GO:0006508">
    <property type="term" value="P:proteolysis"/>
    <property type="evidence" value="ECO:0007669"/>
    <property type="project" value="InterPro"/>
</dbReference>
<feature type="domain" description="Peptidase M28" evidence="2">
    <location>
        <begin position="278"/>
        <end position="488"/>
    </location>
</feature>
<dbReference type="AlphaFoldDB" id="A0A501XMC1"/>
<dbReference type="InterPro" id="IPR046450">
    <property type="entry name" value="PA_dom_sf"/>
</dbReference>
<dbReference type="EMBL" id="VFSU01000022">
    <property type="protein sequence ID" value="TPE61585.1"/>
    <property type="molecule type" value="Genomic_DNA"/>
</dbReference>
<sequence length="523" mass="56303">MRHLLLASILLLSAPALADTAGDRWFSHVKVLADDNMEGRLTGTPGYDRAAAYVAEQFAKLGLQPAGTDGYLQSVALTEQTLNLPASKLALDGAPLQLGEQVLPGNRVPQMKGPFDAELVFIGSGLHLPEAGHDDFAGIDLKGKIAVVLASGPARISGALKSHARSAELWPAMQRAGAIGLLNIANPNQMDVPWARQKLFANTPGMRLSDPALNDAKQPFFTGSFSPAEAGMLFAKSGHSFADMVKLADAGAELPRFPLNRRLAGEIAAVDRQLTSPNVVGLLPGRDRKLKSEYVVLTAHLDHLGVGQPVNGDAIYNGAMDNASGIASMIETGRALKAKKPKRSVLLVAVTAEERGLLGSRYFANRPTVPADAIVANINMDMYLPLWPFTHVTALGAEESSLGLVSARAAREVGATQVPDEAPERNLFVRSDQYSFVRTGVPALALKFASSNPEQQAIQKDWLTNRYHAPSDDLSQPINPAYAVTFNRYLERLILSVADQPERPRWNEESFFKRFAKAPPAAQ</sequence>
<dbReference type="GO" id="GO:0008235">
    <property type="term" value="F:metalloexopeptidase activity"/>
    <property type="evidence" value="ECO:0007669"/>
    <property type="project" value="InterPro"/>
</dbReference>
<dbReference type="RefSeq" id="WP_140927957.1">
    <property type="nucleotide sequence ID" value="NZ_VFSU01000022.1"/>
</dbReference>
<accession>A0A501XMC1</accession>
<feature type="signal peptide" evidence="1">
    <location>
        <begin position="1"/>
        <end position="18"/>
    </location>
</feature>
<evidence type="ECO:0000259" key="2">
    <source>
        <dbReference type="Pfam" id="PF04389"/>
    </source>
</evidence>
<dbReference type="OrthoDB" id="9778250at2"/>
<dbReference type="Gene3D" id="3.50.30.30">
    <property type="match status" value="1"/>
</dbReference>
<evidence type="ECO:0000313" key="3">
    <source>
        <dbReference type="EMBL" id="TPE61585.1"/>
    </source>
</evidence>
<dbReference type="Proteomes" id="UP000319897">
    <property type="component" value="Unassembled WGS sequence"/>
</dbReference>
<dbReference type="Pfam" id="PF04389">
    <property type="entry name" value="Peptidase_M28"/>
    <property type="match status" value="1"/>
</dbReference>
<comment type="caution">
    <text evidence="3">The sequence shown here is derived from an EMBL/GenBank/DDBJ whole genome shotgun (WGS) entry which is preliminary data.</text>
</comment>
<dbReference type="CDD" id="cd04820">
    <property type="entry name" value="PA_M28_1_1"/>
    <property type="match status" value="1"/>
</dbReference>
<gene>
    <name evidence="3" type="ORF">FJQ54_08350</name>
</gene>
<dbReference type="InterPro" id="IPR007484">
    <property type="entry name" value="Peptidase_M28"/>
</dbReference>
<protein>
    <submittedName>
        <fullName evidence="3">M28 family peptidase</fullName>
    </submittedName>
</protein>
<organism evidence="3 4">
    <name type="scientific">Sandaracinobacter neustonicus</name>
    <dbReference type="NCBI Taxonomy" id="1715348"/>
    <lineage>
        <taxon>Bacteria</taxon>
        <taxon>Pseudomonadati</taxon>
        <taxon>Pseudomonadota</taxon>
        <taxon>Alphaproteobacteria</taxon>
        <taxon>Sphingomonadales</taxon>
        <taxon>Sphingosinicellaceae</taxon>
        <taxon>Sandaracinobacter</taxon>
    </lineage>
</organism>
<dbReference type="PANTHER" id="PTHR12147:SF26">
    <property type="entry name" value="PEPTIDASE M28 DOMAIN-CONTAINING PROTEIN"/>
    <property type="match status" value="1"/>
</dbReference>
<dbReference type="Gene3D" id="3.40.630.10">
    <property type="entry name" value="Zn peptidases"/>
    <property type="match status" value="1"/>
</dbReference>
<evidence type="ECO:0000313" key="4">
    <source>
        <dbReference type="Proteomes" id="UP000319897"/>
    </source>
</evidence>
<feature type="chain" id="PRO_5021363623" evidence="1">
    <location>
        <begin position="19"/>
        <end position="523"/>
    </location>
</feature>
<keyword evidence="4" id="KW-1185">Reference proteome</keyword>
<dbReference type="SUPFAM" id="SSF52025">
    <property type="entry name" value="PA domain"/>
    <property type="match status" value="1"/>
</dbReference>
<evidence type="ECO:0000256" key="1">
    <source>
        <dbReference type="SAM" id="SignalP"/>
    </source>
</evidence>